<gene>
    <name evidence="2" type="ORF">MTR_0645s0010</name>
</gene>
<protein>
    <recommendedName>
        <fullName evidence="1">Protein FAR1-RELATED SEQUENCE</fullName>
    </recommendedName>
</protein>
<reference evidence="3" key="3">
    <citation type="submission" date="2015-06" db="UniProtKB">
        <authorList>
            <consortium name="EnsemblPlants"/>
        </authorList>
    </citation>
    <scope>IDENTIFICATION</scope>
    <source>
        <strain evidence="3">cv. Jemalong A17</strain>
    </source>
</reference>
<organism evidence="2 4">
    <name type="scientific">Medicago truncatula</name>
    <name type="common">Barrel medic</name>
    <name type="synonym">Medicago tribuloides</name>
    <dbReference type="NCBI Taxonomy" id="3880"/>
    <lineage>
        <taxon>Eukaryota</taxon>
        <taxon>Viridiplantae</taxon>
        <taxon>Streptophyta</taxon>
        <taxon>Embryophyta</taxon>
        <taxon>Tracheophyta</taxon>
        <taxon>Spermatophyta</taxon>
        <taxon>Magnoliopsida</taxon>
        <taxon>eudicotyledons</taxon>
        <taxon>Gunneridae</taxon>
        <taxon>Pentapetalae</taxon>
        <taxon>rosids</taxon>
        <taxon>fabids</taxon>
        <taxon>Fabales</taxon>
        <taxon>Fabaceae</taxon>
        <taxon>Papilionoideae</taxon>
        <taxon>50 kb inversion clade</taxon>
        <taxon>NPAAA clade</taxon>
        <taxon>Hologalegina</taxon>
        <taxon>IRL clade</taxon>
        <taxon>Trifolieae</taxon>
        <taxon>Medicago</taxon>
    </lineage>
</organism>
<dbReference type="GO" id="GO:0006355">
    <property type="term" value="P:regulation of DNA-templated transcription"/>
    <property type="evidence" value="ECO:0007669"/>
    <property type="project" value="UniProtKB-UniRule"/>
</dbReference>
<dbReference type="EnsemblPlants" id="KEH15700">
    <property type="protein sequence ID" value="KEH15700"/>
    <property type="gene ID" value="MTR_0645s0010"/>
</dbReference>
<comment type="function">
    <text evidence="1">Putative transcription activator involved in regulating light control of development.</text>
</comment>
<dbReference type="GO" id="GO:0005634">
    <property type="term" value="C:nucleus"/>
    <property type="evidence" value="ECO:0007669"/>
    <property type="project" value="UniProtKB-SubCell"/>
</dbReference>
<keyword evidence="1" id="KW-0479">Metal-binding</keyword>
<dbReference type="InterPro" id="IPR031052">
    <property type="entry name" value="FHY3/FAR1"/>
</dbReference>
<dbReference type="Proteomes" id="UP000002051">
    <property type="component" value="Unassembled WGS sequence"/>
</dbReference>
<evidence type="ECO:0000313" key="4">
    <source>
        <dbReference type="Proteomes" id="UP000002051"/>
    </source>
</evidence>
<evidence type="ECO:0000313" key="2">
    <source>
        <dbReference type="EMBL" id="KEH15700.1"/>
    </source>
</evidence>
<accession>A0A072TQ52</accession>
<dbReference type="AlphaFoldDB" id="A0A072TQ52"/>
<dbReference type="HOGENOM" id="CLU_1996056_0_0_1"/>
<sequence length="125" mass="14745">MWASSYMRDHFVCRVRTTSICEGVNSFIRKYKNSLVDFLHNFERAVKDYRHNELLADFKSFYYKPVLTTSLPGFEREASEIFTFKKFLEVKKAIKDVAAEFVTHHAEVGNSVIFRVNVYRKDAVF</sequence>
<keyword evidence="1" id="KW-0862">Zinc</keyword>
<reference evidence="2 4" key="2">
    <citation type="journal article" date="2014" name="BMC Genomics">
        <title>An improved genome release (version Mt4.0) for the model legume Medicago truncatula.</title>
        <authorList>
            <person name="Tang H."/>
            <person name="Krishnakumar V."/>
            <person name="Bidwell S."/>
            <person name="Rosen B."/>
            <person name="Chan A."/>
            <person name="Zhou S."/>
            <person name="Gentzbittel L."/>
            <person name="Childs K.L."/>
            <person name="Yandell M."/>
            <person name="Gundlach H."/>
            <person name="Mayer K.F."/>
            <person name="Schwartz D.C."/>
            <person name="Town C.D."/>
        </authorList>
    </citation>
    <scope>GENOME REANNOTATION</scope>
    <source>
        <strain evidence="2">A17</strain>
        <strain evidence="3 4">cv. Jemalong A17</strain>
    </source>
</reference>
<proteinExistence type="inferred from homology"/>
<name>A0A072TQ52_MEDTR</name>
<comment type="similarity">
    <text evidence="1">Belongs to the FHY3/FAR1 family.</text>
</comment>
<keyword evidence="4" id="KW-1185">Reference proteome</keyword>
<dbReference type="PANTHER" id="PTHR31669:SF251">
    <property type="entry name" value="PROTEIN FAR1-RELATED SEQUENCE"/>
    <property type="match status" value="1"/>
</dbReference>
<comment type="subcellular location">
    <subcellularLocation>
        <location evidence="1">Nucleus</location>
    </subcellularLocation>
</comment>
<evidence type="ECO:0000256" key="1">
    <source>
        <dbReference type="RuleBase" id="RU367018"/>
    </source>
</evidence>
<dbReference type="GO" id="GO:0008270">
    <property type="term" value="F:zinc ion binding"/>
    <property type="evidence" value="ECO:0007669"/>
    <property type="project" value="UniProtKB-UniRule"/>
</dbReference>
<dbReference type="PANTHER" id="PTHR31669">
    <property type="entry name" value="PROTEIN FAR1-RELATED SEQUENCE 10-RELATED"/>
    <property type="match status" value="1"/>
</dbReference>
<keyword evidence="1" id="KW-0539">Nucleus</keyword>
<dbReference type="EMBL" id="KL403369">
    <property type="protein sequence ID" value="KEH15700.1"/>
    <property type="molecule type" value="Genomic_DNA"/>
</dbReference>
<keyword evidence="1" id="KW-0863">Zinc-finger</keyword>
<evidence type="ECO:0000313" key="3">
    <source>
        <dbReference type="EnsemblPlants" id="KEH15700"/>
    </source>
</evidence>
<reference evidence="2 4" key="1">
    <citation type="journal article" date="2011" name="Nature">
        <title>The Medicago genome provides insight into the evolution of rhizobial symbioses.</title>
        <authorList>
            <person name="Young N.D."/>
            <person name="Debelle F."/>
            <person name="Oldroyd G.E."/>
            <person name="Geurts R."/>
            <person name="Cannon S.B."/>
            <person name="Udvardi M.K."/>
            <person name="Benedito V.A."/>
            <person name="Mayer K.F."/>
            <person name="Gouzy J."/>
            <person name="Schoof H."/>
            <person name="Van de Peer Y."/>
            <person name="Proost S."/>
            <person name="Cook D.R."/>
            <person name="Meyers B.C."/>
            <person name="Spannagl M."/>
            <person name="Cheung F."/>
            <person name="De Mita S."/>
            <person name="Krishnakumar V."/>
            <person name="Gundlach H."/>
            <person name="Zhou S."/>
            <person name="Mudge J."/>
            <person name="Bharti A.K."/>
            <person name="Murray J.D."/>
            <person name="Naoumkina M.A."/>
            <person name="Rosen B."/>
            <person name="Silverstein K.A."/>
            <person name="Tang H."/>
            <person name="Rombauts S."/>
            <person name="Zhao P.X."/>
            <person name="Zhou P."/>
            <person name="Barbe V."/>
            <person name="Bardou P."/>
            <person name="Bechner M."/>
            <person name="Bellec A."/>
            <person name="Berger A."/>
            <person name="Berges H."/>
            <person name="Bidwell S."/>
            <person name="Bisseling T."/>
            <person name="Choisne N."/>
            <person name="Couloux A."/>
            <person name="Denny R."/>
            <person name="Deshpande S."/>
            <person name="Dai X."/>
            <person name="Doyle J.J."/>
            <person name="Dudez A.M."/>
            <person name="Farmer A.D."/>
            <person name="Fouteau S."/>
            <person name="Franken C."/>
            <person name="Gibelin C."/>
            <person name="Gish J."/>
            <person name="Goldstein S."/>
            <person name="Gonzalez A.J."/>
            <person name="Green P.J."/>
            <person name="Hallab A."/>
            <person name="Hartog M."/>
            <person name="Hua A."/>
            <person name="Humphray S.J."/>
            <person name="Jeong D.H."/>
            <person name="Jing Y."/>
            <person name="Jocker A."/>
            <person name="Kenton S.M."/>
            <person name="Kim D.J."/>
            <person name="Klee K."/>
            <person name="Lai H."/>
            <person name="Lang C."/>
            <person name="Lin S."/>
            <person name="Macmil S.L."/>
            <person name="Magdelenat G."/>
            <person name="Matthews L."/>
            <person name="McCorrison J."/>
            <person name="Monaghan E.L."/>
            <person name="Mun J.H."/>
            <person name="Najar F.Z."/>
            <person name="Nicholson C."/>
            <person name="Noirot C."/>
            <person name="O'Bleness M."/>
            <person name="Paule C.R."/>
            <person name="Poulain J."/>
            <person name="Prion F."/>
            <person name="Qin B."/>
            <person name="Qu C."/>
            <person name="Retzel E.F."/>
            <person name="Riddle C."/>
            <person name="Sallet E."/>
            <person name="Samain S."/>
            <person name="Samson N."/>
            <person name="Sanders I."/>
            <person name="Saurat O."/>
            <person name="Scarpelli C."/>
            <person name="Schiex T."/>
            <person name="Segurens B."/>
            <person name="Severin A.J."/>
            <person name="Sherrier D.J."/>
            <person name="Shi R."/>
            <person name="Sims S."/>
            <person name="Singer S.R."/>
            <person name="Sinharoy S."/>
            <person name="Sterck L."/>
            <person name="Viollet A."/>
            <person name="Wang B.B."/>
            <person name="Wang K."/>
            <person name="Wang M."/>
            <person name="Wang X."/>
            <person name="Warfsmann J."/>
            <person name="Weissenbach J."/>
            <person name="White D.D."/>
            <person name="White J.D."/>
            <person name="Wiley G.B."/>
            <person name="Wincker P."/>
            <person name="Xing Y."/>
            <person name="Yang L."/>
            <person name="Yao Z."/>
            <person name="Ying F."/>
            <person name="Zhai J."/>
            <person name="Zhou L."/>
            <person name="Zuber A."/>
            <person name="Denarie J."/>
            <person name="Dixon R.A."/>
            <person name="May G.D."/>
            <person name="Schwartz D.C."/>
            <person name="Rogers J."/>
            <person name="Quetier F."/>
            <person name="Town C.D."/>
            <person name="Roe B.A."/>
        </authorList>
    </citation>
    <scope>NUCLEOTIDE SEQUENCE [LARGE SCALE GENOMIC DNA]</scope>
    <source>
        <strain evidence="2">A17</strain>
        <strain evidence="3 4">cv. Jemalong A17</strain>
    </source>
</reference>